<name>C7MY82_SACVD</name>
<dbReference type="AlphaFoldDB" id="C7MY82"/>
<dbReference type="InterPro" id="IPR003675">
    <property type="entry name" value="Rce1/LyrA-like_dom"/>
</dbReference>
<dbReference type="EMBL" id="CP001683">
    <property type="protein sequence ID" value="ACU96030.1"/>
    <property type="molecule type" value="Genomic_DNA"/>
</dbReference>
<keyword evidence="3" id="KW-0378">Hydrolase</keyword>
<dbReference type="InterPro" id="IPR052710">
    <property type="entry name" value="CAAX_protease"/>
</dbReference>
<proteinExistence type="predicted"/>
<evidence type="ECO:0000256" key="1">
    <source>
        <dbReference type="SAM" id="Phobius"/>
    </source>
</evidence>
<dbReference type="GO" id="GO:0080120">
    <property type="term" value="P:CAAX-box protein maturation"/>
    <property type="evidence" value="ECO:0007669"/>
    <property type="project" value="UniProtKB-ARBA"/>
</dbReference>
<reference evidence="3 4" key="1">
    <citation type="journal article" date="2009" name="Stand. Genomic Sci.">
        <title>Complete genome sequence of Saccharomonospora viridis type strain (P101).</title>
        <authorList>
            <person name="Pati A."/>
            <person name="Sikorski J."/>
            <person name="Nolan M."/>
            <person name="Lapidus A."/>
            <person name="Copeland A."/>
            <person name="Glavina Del Rio T."/>
            <person name="Lucas S."/>
            <person name="Chen F."/>
            <person name="Tice H."/>
            <person name="Pitluck S."/>
            <person name="Cheng J.F."/>
            <person name="Chertkov O."/>
            <person name="Brettin T."/>
            <person name="Han C."/>
            <person name="Detter J.C."/>
            <person name="Kuske C."/>
            <person name="Bruce D."/>
            <person name="Goodwin L."/>
            <person name="Chain P."/>
            <person name="D'haeseleer P."/>
            <person name="Chen A."/>
            <person name="Palaniappan K."/>
            <person name="Ivanova N."/>
            <person name="Mavromatis K."/>
            <person name="Mikhailova N."/>
            <person name="Rohde M."/>
            <person name="Tindall B.J."/>
            <person name="Goker M."/>
            <person name="Bristow J."/>
            <person name="Eisen J.A."/>
            <person name="Markowitz V."/>
            <person name="Hugenholtz P."/>
            <person name="Kyrpides N.C."/>
            <person name="Klenk H.P."/>
        </authorList>
    </citation>
    <scope>NUCLEOTIDE SEQUENCE [LARGE SCALE GENOMIC DNA]</scope>
    <source>
        <strain evidence="4">ATCC 15386 / DSM 43017 / JCM 3036 / NBRC 12207 / P101</strain>
    </source>
</reference>
<evidence type="ECO:0000313" key="3">
    <source>
        <dbReference type="EMBL" id="ACU96030.1"/>
    </source>
</evidence>
<feature type="transmembrane region" description="Helical" evidence="1">
    <location>
        <begin position="151"/>
        <end position="169"/>
    </location>
</feature>
<dbReference type="HOGENOM" id="CLU_083314_0_0_11"/>
<organism evidence="3 4">
    <name type="scientific">Saccharomonospora viridis (strain ATCC 15386 / DSM 43017 / JCM 3036 / CCUG 5913 / NBRC 12207 / NCIMB 9602 / P101)</name>
    <name type="common">Thermoactinomyces viridis</name>
    <dbReference type="NCBI Taxonomy" id="471857"/>
    <lineage>
        <taxon>Bacteria</taxon>
        <taxon>Bacillati</taxon>
        <taxon>Actinomycetota</taxon>
        <taxon>Actinomycetes</taxon>
        <taxon>Pseudonocardiales</taxon>
        <taxon>Pseudonocardiaceae</taxon>
        <taxon>Saccharomonospora</taxon>
    </lineage>
</organism>
<feature type="transmembrane region" description="Helical" evidence="1">
    <location>
        <begin position="106"/>
        <end position="131"/>
    </location>
</feature>
<dbReference type="PANTHER" id="PTHR36435">
    <property type="entry name" value="SLR1288 PROTEIN"/>
    <property type="match status" value="1"/>
</dbReference>
<keyword evidence="4" id="KW-1185">Reference proteome</keyword>
<keyword evidence="1" id="KW-1133">Transmembrane helix</keyword>
<dbReference type="PANTHER" id="PTHR36435:SF1">
    <property type="entry name" value="CAAX AMINO TERMINAL PROTEASE FAMILY PROTEIN"/>
    <property type="match status" value="1"/>
</dbReference>
<protein>
    <submittedName>
        <fullName evidence="3">CAAX amino terminal protease family</fullName>
    </submittedName>
</protein>
<dbReference type="STRING" id="471857.Svir_09730"/>
<keyword evidence="3" id="KW-0645">Protease</keyword>
<dbReference type="Pfam" id="PF02517">
    <property type="entry name" value="Rce1-like"/>
    <property type="match status" value="1"/>
</dbReference>
<gene>
    <name evidence="3" type="ordered locus">Svir_09730</name>
</gene>
<dbReference type="GO" id="GO:0004175">
    <property type="term" value="F:endopeptidase activity"/>
    <property type="evidence" value="ECO:0007669"/>
    <property type="project" value="UniProtKB-ARBA"/>
</dbReference>
<evidence type="ECO:0000259" key="2">
    <source>
        <dbReference type="Pfam" id="PF02517"/>
    </source>
</evidence>
<accession>C7MY82</accession>
<keyword evidence="1" id="KW-0472">Membrane</keyword>
<dbReference type="eggNOG" id="COG1266">
    <property type="taxonomic scope" value="Bacteria"/>
</dbReference>
<feature type="transmembrane region" description="Helical" evidence="1">
    <location>
        <begin position="28"/>
        <end position="52"/>
    </location>
</feature>
<dbReference type="GO" id="GO:0006508">
    <property type="term" value="P:proteolysis"/>
    <property type="evidence" value="ECO:0007669"/>
    <property type="project" value="UniProtKB-KW"/>
</dbReference>
<feature type="domain" description="CAAX prenyl protease 2/Lysostaphin resistance protein A-like" evidence="2">
    <location>
        <begin position="153"/>
        <end position="241"/>
    </location>
</feature>
<sequence>MWVEHDEGSPADEGSPSIRDGLVLGAHWGLLAFIISLSLYYLLSLLLTGLVFGGLVSTWDPSDLGPLVLLAFLPNLLLGLGPVYASRKWGSGMRGDFGLLPTGRDVRVGLACGGFSLLTAYLLNLLLLQVYGSEYLSDSATNVLQNLMSGIGWLILAAIVVVVVAPLTEELLFRGALWGGLAYYRVPPWVILVLTALVFAQVHGEPSRMLALFGQGIAIGAARMITGRVSASIVAHATNNLPPALLLLSGA</sequence>
<feature type="transmembrane region" description="Helical" evidence="1">
    <location>
        <begin position="64"/>
        <end position="85"/>
    </location>
</feature>
<dbReference type="KEGG" id="svi:Svir_09730"/>
<feature type="transmembrane region" description="Helical" evidence="1">
    <location>
        <begin position="181"/>
        <end position="202"/>
    </location>
</feature>
<evidence type="ECO:0000313" key="4">
    <source>
        <dbReference type="Proteomes" id="UP000000841"/>
    </source>
</evidence>
<keyword evidence="1" id="KW-0812">Transmembrane</keyword>
<dbReference type="Proteomes" id="UP000000841">
    <property type="component" value="Chromosome"/>
</dbReference>